<name>A0A418M237_9BACT</name>
<sequence length="381" mass="43182">MRAKIPKVAKRPPATKSKVAGFLGFGKDDLFPQKLLELLDESDTAGACIDARTEFIQGNGFTDRTLADMVVNRHGQTLDQVLADVAEDVSIFETITLLISYNGLGEIAGIRHVPFEQIRLKEPDDFNNITHAGIFPYKGSELFKNRRDEHTVLPLFNPDPVVVMTQIDEAGGLAKYYGQLLYLPLNRLRGNFYPVPRWFRAEKSIQTERELINYDWKTTVNGFNISGLFAYLGSEEDVPDEETLEYQLSEHQGSENSGSIVTIKARDKDELEQMKFFDVTGAHLADRYNSTNDRVQARIARNMRVPNELANMRRQGGIMFSADELKVASQMLQQNVNQLQRKVKTCFENLLMYWRDPKPAANCTIENLNYFKDAASVQQAG</sequence>
<gene>
    <name evidence="1" type="ORF">DYU11_22565</name>
</gene>
<dbReference type="OrthoDB" id="863187at2"/>
<comment type="caution">
    <text evidence="1">The sequence shown here is derived from an EMBL/GenBank/DDBJ whole genome shotgun (WGS) entry which is preliminary data.</text>
</comment>
<evidence type="ECO:0008006" key="3">
    <source>
        <dbReference type="Google" id="ProtNLM"/>
    </source>
</evidence>
<reference evidence="1 2" key="1">
    <citation type="submission" date="2018-08" db="EMBL/GenBank/DDBJ databases">
        <title>Fibrisoma montanum sp. nov., isolated from Danxia mountain soil.</title>
        <authorList>
            <person name="Huang Y."/>
        </authorList>
    </citation>
    <scope>NUCLEOTIDE SEQUENCE [LARGE SCALE GENOMIC DNA]</scope>
    <source>
        <strain evidence="1 2">HYT19</strain>
    </source>
</reference>
<dbReference type="RefSeq" id="WP_119670001.1">
    <property type="nucleotide sequence ID" value="NZ_QXED01000007.1"/>
</dbReference>
<evidence type="ECO:0000313" key="2">
    <source>
        <dbReference type="Proteomes" id="UP000283523"/>
    </source>
</evidence>
<dbReference type="AlphaFoldDB" id="A0A418M237"/>
<dbReference type="Proteomes" id="UP000283523">
    <property type="component" value="Unassembled WGS sequence"/>
</dbReference>
<organism evidence="1 2">
    <name type="scientific">Fibrisoma montanum</name>
    <dbReference type="NCBI Taxonomy" id="2305895"/>
    <lineage>
        <taxon>Bacteria</taxon>
        <taxon>Pseudomonadati</taxon>
        <taxon>Bacteroidota</taxon>
        <taxon>Cytophagia</taxon>
        <taxon>Cytophagales</taxon>
        <taxon>Spirosomataceae</taxon>
        <taxon>Fibrisoma</taxon>
    </lineage>
</organism>
<proteinExistence type="predicted"/>
<protein>
    <recommendedName>
        <fullName evidence="3">DUF935 family protein</fullName>
    </recommendedName>
</protein>
<evidence type="ECO:0000313" key="1">
    <source>
        <dbReference type="EMBL" id="RIV19715.1"/>
    </source>
</evidence>
<dbReference type="EMBL" id="QXED01000007">
    <property type="protein sequence ID" value="RIV19715.1"/>
    <property type="molecule type" value="Genomic_DNA"/>
</dbReference>
<accession>A0A418M237</accession>
<keyword evidence="2" id="KW-1185">Reference proteome</keyword>